<dbReference type="FunFam" id="3.30.70.100:FF:000001">
    <property type="entry name" value="ATPase copper transporting beta"/>
    <property type="match status" value="1"/>
</dbReference>
<dbReference type="InterPro" id="IPR036412">
    <property type="entry name" value="HAD-like_sf"/>
</dbReference>
<proteinExistence type="inferred from homology"/>
<dbReference type="InterPro" id="IPR017969">
    <property type="entry name" value="Heavy-metal-associated_CS"/>
</dbReference>
<reference evidence="14 15" key="1">
    <citation type="submission" date="2016-03" db="EMBL/GenBank/DDBJ databases">
        <title>Genome sequence of Nesiotobacter sp. nov., a moderately halophilic alphaproteobacterium isolated from the Yellow Sea, China.</title>
        <authorList>
            <person name="Zhang G."/>
            <person name="Zhang R."/>
        </authorList>
    </citation>
    <scope>NUCLEOTIDE SEQUENCE [LARGE SCALE GENOMIC DNA]</scope>
    <source>
        <strain evidence="14 15">WB1-6</strain>
    </source>
</reference>
<dbReference type="Gene3D" id="3.40.1110.10">
    <property type="entry name" value="Calcium-transporting ATPase, cytoplasmic domain N"/>
    <property type="match status" value="1"/>
</dbReference>
<dbReference type="PROSITE" id="PS00154">
    <property type="entry name" value="ATPASE_E1_E2"/>
    <property type="match status" value="1"/>
</dbReference>
<evidence type="ECO:0000256" key="11">
    <source>
        <dbReference type="RuleBase" id="RU362081"/>
    </source>
</evidence>
<dbReference type="RefSeq" id="WP_028481232.1">
    <property type="nucleotide sequence ID" value="NZ_LVVZ01000015.1"/>
</dbReference>
<evidence type="ECO:0000313" key="14">
    <source>
        <dbReference type="EMBL" id="OKL43967.1"/>
    </source>
</evidence>
<feature type="transmembrane region" description="Helical" evidence="11">
    <location>
        <begin position="688"/>
        <end position="705"/>
    </location>
</feature>
<keyword evidence="4 11" id="KW-0812">Transmembrane</keyword>
<gene>
    <name evidence="14" type="ORF">A3843_10255</name>
</gene>
<dbReference type="InterPro" id="IPR044492">
    <property type="entry name" value="P_typ_ATPase_HD_dom"/>
</dbReference>
<dbReference type="InterPro" id="IPR059000">
    <property type="entry name" value="ATPase_P-type_domA"/>
</dbReference>
<dbReference type="STRING" id="197461.A3843_10255"/>
<dbReference type="SFLD" id="SFLDF00027">
    <property type="entry name" value="p-type_atpase"/>
    <property type="match status" value="1"/>
</dbReference>
<dbReference type="CDD" id="cd02094">
    <property type="entry name" value="P-type_ATPase_Cu-like"/>
    <property type="match status" value="1"/>
</dbReference>
<evidence type="ECO:0000256" key="4">
    <source>
        <dbReference type="ARBA" id="ARBA00022692"/>
    </source>
</evidence>
<evidence type="ECO:0000256" key="8">
    <source>
        <dbReference type="ARBA" id="ARBA00022967"/>
    </source>
</evidence>
<dbReference type="Pfam" id="PF00403">
    <property type="entry name" value="HMA"/>
    <property type="match status" value="1"/>
</dbReference>
<dbReference type="InterPro" id="IPR018303">
    <property type="entry name" value="ATPase_P-typ_P_site"/>
</dbReference>
<evidence type="ECO:0000256" key="7">
    <source>
        <dbReference type="ARBA" id="ARBA00022840"/>
    </source>
</evidence>
<protein>
    <submittedName>
        <fullName evidence="14">Copper-transporting ATPase</fullName>
    </submittedName>
</protein>
<dbReference type="Gene3D" id="2.70.150.10">
    <property type="entry name" value="Calcium-transporting ATPase, cytoplasmic transduction domain A"/>
    <property type="match status" value="1"/>
</dbReference>
<dbReference type="PANTHER" id="PTHR43520">
    <property type="entry name" value="ATP7, ISOFORM B"/>
    <property type="match status" value="1"/>
</dbReference>
<dbReference type="GO" id="GO:0005886">
    <property type="term" value="C:plasma membrane"/>
    <property type="evidence" value="ECO:0007669"/>
    <property type="project" value="UniProtKB-SubCell"/>
</dbReference>
<keyword evidence="9 11" id="KW-1133">Transmembrane helix</keyword>
<dbReference type="PROSITE" id="PS01047">
    <property type="entry name" value="HMA_1"/>
    <property type="match status" value="1"/>
</dbReference>
<dbReference type="Gene3D" id="3.30.70.100">
    <property type="match status" value="1"/>
</dbReference>
<keyword evidence="12" id="KW-0175">Coiled coil</keyword>
<dbReference type="InterPro" id="IPR023299">
    <property type="entry name" value="ATPase_P-typ_cyto_dom_N"/>
</dbReference>
<keyword evidence="6 11" id="KW-0547">Nucleotide-binding</keyword>
<dbReference type="PRINTS" id="PR00119">
    <property type="entry name" value="CATATPASE"/>
</dbReference>
<dbReference type="AlphaFoldDB" id="A0A1U7JGW5"/>
<dbReference type="SUPFAM" id="SSF81665">
    <property type="entry name" value="Calcium ATPase, transmembrane domain M"/>
    <property type="match status" value="1"/>
</dbReference>
<dbReference type="NCBIfam" id="TIGR01494">
    <property type="entry name" value="ATPase_P-type"/>
    <property type="match status" value="1"/>
</dbReference>
<feature type="transmembrane region" description="Helical" evidence="11">
    <location>
        <begin position="711"/>
        <end position="731"/>
    </location>
</feature>
<dbReference type="GO" id="GO:0016887">
    <property type="term" value="F:ATP hydrolysis activity"/>
    <property type="evidence" value="ECO:0007669"/>
    <property type="project" value="InterPro"/>
</dbReference>
<evidence type="ECO:0000256" key="10">
    <source>
        <dbReference type="ARBA" id="ARBA00023136"/>
    </source>
</evidence>
<keyword evidence="10 11" id="KW-0472">Membrane</keyword>
<comment type="similarity">
    <text evidence="2 11">Belongs to the cation transport ATPase (P-type) (TC 3.A.3) family. Type IB subfamily.</text>
</comment>
<dbReference type="Gene3D" id="3.40.50.1000">
    <property type="entry name" value="HAD superfamily/HAD-like"/>
    <property type="match status" value="1"/>
</dbReference>
<evidence type="ECO:0000313" key="15">
    <source>
        <dbReference type="Proteomes" id="UP000185783"/>
    </source>
</evidence>
<evidence type="ECO:0000256" key="9">
    <source>
        <dbReference type="ARBA" id="ARBA00022989"/>
    </source>
</evidence>
<dbReference type="InterPro" id="IPR036163">
    <property type="entry name" value="HMA_dom_sf"/>
</dbReference>
<dbReference type="GO" id="GO:0012505">
    <property type="term" value="C:endomembrane system"/>
    <property type="evidence" value="ECO:0007669"/>
    <property type="project" value="UniProtKB-SubCell"/>
</dbReference>
<name>A0A1U7JGW5_9HYPH</name>
<dbReference type="InterPro" id="IPR023214">
    <property type="entry name" value="HAD_sf"/>
</dbReference>
<dbReference type="SUPFAM" id="SSF56784">
    <property type="entry name" value="HAD-like"/>
    <property type="match status" value="1"/>
</dbReference>
<dbReference type="InterPro" id="IPR006121">
    <property type="entry name" value="HMA_dom"/>
</dbReference>
<evidence type="ECO:0000256" key="5">
    <source>
        <dbReference type="ARBA" id="ARBA00022723"/>
    </source>
</evidence>
<dbReference type="GO" id="GO:0005524">
    <property type="term" value="F:ATP binding"/>
    <property type="evidence" value="ECO:0007669"/>
    <property type="project" value="UniProtKB-UniRule"/>
</dbReference>
<dbReference type="SUPFAM" id="SSF81653">
    <property type="entry name" value="Calcium ATPase, transduction domain A"/>
    <property type="match status" value="1"/>
</dbReference>
<accession>A0A1U7JGW5</accession>
<dbReference type="InterPro" id="IPR008250">
    <property type="entry name" value="ATPase_P-typ_transduc_dom_A_sf"/>
</dbReference>
<dbReference type="NCBIfam" id="TIGR01525">
    <property type="entry name" value="ATPase-IB_hvy"/>
    <property type="match status" value="1"/>
</dbReference>
<sequence>MTTHKAPASNSVTLEISGMNCAGCASKVERALNQAGIVQQATVNLALETAEIHTQEQTPVQALIAIVEKAGFGAKQREEDIRKARLERERAEAEDQRVERRTLYLLIVSAVLSFPLVAPMIGMIAGRDWHLPGLVQLLLATPVQVFVGARFYKGAFNALRHGSANMDVLVALGTSSAFGYSLYKVLQPGVLSGSHLYFEASAVILTLILFGKYLEHRAKRSTTAAVRALAAMRPDMAHRVDGDTVVDVDISELRLGDTILVKPGERIATDGVVTAGDSAVDESMLTGESFPVSKHEGETVTGGTINGSGALYIKTTALGEETRLAQIIRLVEGAQASKAPVQKLVDKVASIFVPTIVLIAAATFAAWIYLNGDINAAVGAAVAVLVIACPCALGLATPTALVAGTGAAARAGILIRDIEALERAYKVDTVVLDKTGTLTIGRPTLANIQAFDRNNERLLFIAATLQQQSEHPLAGALLRAAEEQNIRLGKAQAVKAVPGQGLTAELAGQQIAIGNKALMDQLGLSSLMAEGLIKTYESAGQTAVSVAVGGKIVGVLGFADAPRDTAAEALAELKQRGIKTVMLTGDAELAAQAVASQIGVDDVRARVQPEGKNAVVDQLKAQGHTVAMVGDGINDAPALAAADLGIAMGSGTDVAMEAAGITLMRSDPTMIADALDVSKATLRKIRQNLFWAFIYNVIGIPLAALGMLSPIIAGAAMAMSSVSVVTNAALLRGWKPTRK</sequence>
<feature type="transmembrane region" description="Helical" evidence="11">
    <location>
        <begin position="103"/>
        <end position="125"/>
    </location>
</feature>
<dbReference type="InterPro" id="IPR027256">
    <property type="entry name" value="P-typ_ATPase_IB"/>
</dbReference>
<keyword evidence="5 11" id="KW-0479">Metal-binding</keyword>
<evidence type="ECO:0000256" key="12">
    <source>
        <dbReference type="SAM" id="Coils"/>
    </source>
</evidence>
<feature type="coiled-coil region" evidence="12">
    <location>
        <begin position="74"/>
        <end position="103"/>
    </location>
</feature>
<evidence type="ECO:0000256" key="6">
    <source>
        <dbReference type="ARBA" id="ARBA00022741"/>
    </source>
</evidence>
<dbReference type="PRINTS" id="PR00943">
    <property type="entry name" value="CUATPASE"/>
</dbReference>
<dbReference type="EMBL" id="LVVZ01000015">
    <property type="protein sequence ID" value="OKL43967.1"/>
    <property type="molecule type" value="Genomic_DNA"/>
</dbReference>
<dbReference type="PROSITE" id="PS50846">
    <property type="entry name" value="HMA_2"/>
    <property type="match status" value="1"/>
</dbReference>
<evidence type="ECO:0000256" key="2">
    <source>
        <dbReference type="ARBA" id="ARBA00006024"/>
    </source>
</evidence>
<organism evidence="14 15">
    <name type="scientific">Pseudovibrio exalbescens</name>
    <dbReference type="NCBI Taxonomy" id="197461"/>
    <lineage>
        <taxon>Bacteria</taxon>
        <taxon>Pseudomonadati</taxon>
        <taxon>Pseudomonadota</taxon>
        <taxon>Alphaproteobacteria</taxon>
        <taxon>Hyphomicrobiales</taxon>
        <taxon>Stappiaceae</taxon>
        <taxon>Pseudovibrio</taxon>
    </lineage>
</organism>
<feature type="domain" description="HMA" evidence="13">
    <location>
        <begin position="10"/>
        <end position="75"/>
    </location>
</feature>
<keyword evidence="8" id="KW-1278">Translocase</keyword>
<evidence type="ECO:0000256" key="1">
    <source>
        <dbReference type="ARBA" id="ARBA00004127"/>
    </source>
</evidence>
<dbReference type="FunFam" id="2.70.150.10:FF:000002">
    <property type="entry name" value="Copper-transporting ATPase 1, putative"/>
    <property type="match status" value="1"/>
</dbReference>
<evidence type="ECO:0000256" key="3">
    <source>
        <dbReference type="ARBA" id="ARBA00022448"/>
    </source>
</evidence>
<dbReference type="CDD" id="cd00371">
    <property type="entry name" value="HMA"/>
    <property type="match status" value="1"/>
</dbReference>
<keyword evidence="7 11" id="KW-0067">ATP-binding</keyword>
<dbReference type="SUPFAM" id="SSF55008">
    <property type="entry name" value="HMA, heavy metal-associated domain"/>
    <property type="match status" value="1"/>
</dbReference>
<comment type="caution">
    <text evidence="14">The sequence shown here is derived from an EMBL/GenBank/DDBJ whole genome shotgun (WGS) entry which is preliminary data.</text>
</comment>
<dbReference type="PROSITE" id="PS01229">
    <property type="entry name" value="COF_2"/>
    <property type="match status" value="1"/>
</dbReference>
<feature type="transmembrane region" description="Helical" evidence="11">
    <location>
        <begin position="195"/>
        <end position="214"/>
    </location>
</feature>
<dbReference type="SFLD" id="SFLDS00003">
    <property type="entry name" value="Haloacid_Dehalogenase"/>
    <property type="match status" value="1"/>
</dbReference>
<dbReference type="NCBIfam" id="TIGR01511">
    <property type="entry name" value="ATPase-IB1_Cu"/>
    <property type="match status" value="1"/>
</dbReference>
<evidence type="ECO:0000259" key="13">
    <source>
        <dbReference type="PROSITE" id="PS50846"/>
    </source>
</evidence>
<dbReference type="Proteomes" id="UP000185783">
    <property type="component" value="Unassembled WGS sequence"/>
</dbReference>
<dbReference type="Pfam" id="PF00122">
    <property type="entry name" value="E1-E2_ATPase"/>
    <property type="match status" value="1"/>
</dbReference>
<dbReference type="GO" id="GO:0043682">
    <property type="term" value="F:P-type divalent copper transporter activity"/>
    <property type="evidence" value="ECO:0007669"/>
    <property type="project" value="TreeGrafter"/>
</dbReference>
<dbReference type="InterPro" id="IPR023298">
    <property type="entry name" value="ATPase_P-typ_TM_dom_sf"/>
</dbReference>
<dbReference type="PANTHER" id="PTHR43520:SF8">
    <property type="entry name" value="P-TYPE CU(+) TRANSPORTER"/>
    <property type="match status" value="1"/>
</dbReference>
<keyword evidence="15" id="KW-1185">Reference proteome</keyword>
<feature type="transmembrane region" description="Helical" evidence="11">
    <location>
        <begin position="376"/>
        <end position="396"/>
    </location>
</feature>
<dbReference type="GO" id="GO:0055070">
    <property type="term" value="P:copper ion homeostasis"/>
    <property type="evidence" value="ECO:0007669"/>
    <property type="project" value="TreeGrafter"/>
</dbReference>
<keyword evidence="11" id="KW-1003">Cell membrane</keyword>
<feature type="transmembrane region" description="Helical" evidence="11">
    <location>
        <begin position="348"/>
        <end position="370"/>
    </location>
</feature>
<dbReference type="Pfam" id="PF00702">
    <property type="entry name" value="Hydrolase"/>
    <property type="match status" value="1"/>
</dbReference>
<keyword evidence="3" id="KW-0813">Transport</keyword>
<dbReference type="GO" id="GO:0005507">
    <property type="term" value="F:copper ion binding"/>
    <property type="evidence" value="ECO:0007669"/>
    <property type="project" value="TreeGrafter"/>
</dbReference>
<comment type="subcellular location">
    <subcellularLocation>
        <location evidence="11">Cell membrane</location>
    </subcellularLocation>
    <subcellularLocation>
        <location evidence="1">Endomembrane system</location>
        <topology evidence="1">Multi-pass membrane protein</topology>
    </subcellularLocation>
</comment>
<dbReference type="InterPro" id="IPR001757">
    <property type="entry name" value="P_typ_ATPase"/>
</dbReference>
<dbReference type="SFLD" id="SFLDG00002">
    <property type="entry name" value="C1.7:_P-type_atpase_like"/>
    <property type="match status" value="1"/>
</dbReference>